<feature type="domain" description="AMP-dependent synthetase/ligase" evidence="1">
    <location>
        <begin position="27"/>
        <end position="369"/>
    </location>
</feature>
<dbReference type="PANTHER" id="PTHR43767:SF1">
    <property type="entry name" value="NONRIBOSOMAL PEPTIDE SYNTHASE PES1 (EUROFUNG)-RELATED"/>
    <property type="match status" value="1"/>
</dbReference>
<dbReference type="RefSeq" id="WP_096452043.1">
    <property type="nucleotide sequence ID" value="NZ_JBHSOG010000102.1"/>
</dbReference>
<dbReference type="Gene3D" id="3.30.300.30">
    <property type="match status" value="1"/>
</dbReference>
<accession>A0ABW1AYR3</accession>
<dbReference type="PANTHER" id="PTHR43767">
    <property type="entry name" value="LONG-CHAIN-FATTY-ACID--COA LIGASE"/>
    <property type="match status" value="1"/>
</dbReference>
<comment type="caution">
    <text evidence="3">The sequence shown here is derived from an EMBL/GenBank/DDBJ whole genome shotgun (WGS) entry which is preliminary data.</text>
</comment>
<protein>
    <submittedName>
        <fullName evidence="3">Class I adenylate-forming enzyme family protein</fullName>
    </submittedName>
</protein>
<dbReference type="Pfam" id="PF13193">
    <property type="entry name" value="AMP-binding_C"/>
    <property type="match status" value="1"/>
</dbReference>
<dbReference type="EMBL" id="JBHSOG010000102">
    <property type="protein sequence ID" value="MFC5772068.1"/>
    <property type="molecule type" value="Genomic_DNA"/>
</dbReference>
<dbReference type="InterPro" id="IPR020845">
    <property type="entry name" value="AMP-binding_CS"/>
</dbReference>
<dbReference type="InterPro" id="IPR045851">
    <property type="entry name" value="AMP-bd_C_sf"/>
</dbReference>
<sequence length="517" mass="55572">MTPPRLSLPARDLPLDGVFETFADVMEAAAARFPACEAYVQGARRLSFSDWYRDADGLAGALQAHGVRQGDVVLIALDSSIEFATACAGALLLGAVASGVNTRLGPQEIGGIIAGSGAKALIAEDSAAVPADVPLVIRRAALPELCRQPPLGRRRPRVRGSDPAIIVWTSGTTGQPKGAWFDHRNLEAAIFTAGPMAAPFDRRLVSTPFAHAGYMTKLWEQLAFVMTNVISPASWNARDMLRLIAEEKITWVGAVPTQWAKLMALPEVREADFSTLRIAASATAPMPADLAERVTRTLGCPLIVRYASTESPSMTGTVPGDDPETLFHTVGLPQLGVELRIVDDRGVPVADGDIGVVQVRSPVVMRGYWRDEEATRAVLAPDGWFSSGDLGRFDDDGNLVLVGRRDDMYIRGGYNVYPTEVERVLAEHPDVGQVVIVGMPAPVIGEIGVAFVVPADRSRPPSLDALRAWCRERLADYKTPDRLEIVEALPLTAMMKIDKRALRAVVGVESGSGVTLQ</sequence>
<dbReference type="InterPro" id="IPR042099">
    <property type="entry name" value="ANL_N_sf"/>
</dbReference>
<organism evidence="3 4">
    <name type="scientific">Thauera sinica</name>
    <dbReference type="NCBI Taxonomy" id="2665146"/>
    <lineage>
        <taxon>Bacteria</taxon>
        <taxon>Pseudomonadati</taxon>
        <taxon>Pseudomonadota</taxon>
        <taxon>Betaproteobacteria</taxon>
        <taxon>Rhodocyclales</taxon>
        <taxon>Zoogloeaceae</taxon>
        <taxon>Thauera</taxon>
    </lineage>
</organism>
<dbReference type="Gene3D" id="3.40.50.12780">
    <property type="entry name" value="N-terminal domain of ligase-like"/>
    <property type="match status" value="1"/>
</dbReference>
<evidence type="ECO:0000259" key="1">
    <source>
        <dbReference type="Pfam" id="PF00501"/>
    </source>
</evidence>
<evidence type="ECO:0000313" key="3">
    <source>
        <dbReference type="EMBL" id="MFC5772068.1"/>
    </source>
</evidence>
<proteinExistence type="predicted"/>
<dbReference type="Pfam" id="PF00501">
    <property type="entry name" value="AMP-binding"/>
    <property type="match status" value="1"/>
</dbReference>
<feature type="domain" description="AMP-binding enzyme C-terminal" evidence="2">
    <location>
        <begin position="420"/>
        <end position="493"/>
    </location>
</feature>
<dbReference type="InterPro" id="IPR000873">
    <property type="entry name" value="AMP-dep_synth/lig_dom"/>
</dbReference>
<evidence type="ECO:0000313" key="4">
    <source>
        <dbReference type="Proteomes" id="UP001595974"/>
    </source>
</evidence>
<dbReference type="PROSITE" id="PS00455">
    <property type="entry name" value="AMP_BINDING"/>
    <property type="match status" value="1"/>
</dbReference>
<name>A0ABW1AYR3_9RHOO</name>
<dbReference type="SUPFAM" id="SSF56801">
    <property type="entry name" value="Acetyl-CoA synthetase-like"/>
    <property type="match status" value="1"/>
</dbReference>
<dbReference type="Proteomes" id="UP001595974">
    <property type="component" value="Unassembled WGS sequence"/>
</dbReference>
<reference evidence="4" key="1">
    <citation type="journal article" date="2019" name="Int. J. Syst. Evol. Microbiol.">
        <title>The Global Catalogue of Microorganisms (GCM) 10K type strain sequencing project: providing services to taxonomists for standard genome sequencing and annotation.</title>
        <authorList>
            <consortium name="The Broad Institute Genomics Platform"/>
            <consortium name="The Broad Institute Genome Sequencing Center for Infectious Disease"/>
            <person name="Wu L."/>
            <person name="Ma J."/>
        </authorList>
    </citation>
    <scope>NUCLEOTIDE SEQUENCE [LARGE SCALE GENOMIC DNA]</scope>
    <source>
        <strain evidence="4">SHR3</strain>
    </source>
</reference>
<dbReference type="InterPro" id="IPR050237">
    <property type="entry name" value="ATP-dep_AMP-bd_enzyme"/>
</dbReference>
<keyword evidence="4" id="KW-1185">Reference proteome</keyword>
<evidence type="ECO:0000259" key="2">
    <source>
        <dbReference type="Pfam" id="PF13193"/>
    </source>
</evidence>
<dbReference type="InterPro" id="IPR025110">
    <property type="entry name" value="AMP-bd_C"/>
</dbReference>
<gene>
    <name evidence="3" type="ORF">ACFPTN_22025</name>
</gene>